<reference evidence="2" key="1">
    <citation type="submission" date="2020-11" db="EMBL/GenBank/DDBJ databases">
        <authorList>
            <consortium name="DOE Joint Genome Institute"/>
            <person name="Ahrendt S."/>
            <person name="Riley R."/>
            <person name="Andreopoulos W."/>
            <person name="Labutti K."/>
            <person name="Pangilinan J."/>
            <person name="Ruiz-Duenas F.J."/>
            <person name="Barrasa J.M."/>
            <person name="Sanchez-Garcia M."/>
            <person name="Camarero S."/>
            <person name="Miyauchi S."/>
            <person name="Serrano A."/>
            <person name="Linde D."/>
            <person name="Babiker R."/>
            <person name="Drula E."/>
            <person name="Ayuso-Fernandez I."/>
            <person name="Pacheco R."/>
            <person name="Padilla G."/>
            <person name="Ferreira P."/>
            <person name="Barriuso J."/>
            <person name="Kellner H."/>
            <person name="Castanera R."/>
            <person name="Alfaro M."/>
            <person name="Ramirez L."/>
            <person name="Pisabarro A.G."/>
            <person name="Kuo A."/>
            <person name="Tritt A."/>
            <person name="Lipzen A."/>
            <person name="He G."/>
            <person name="Yan M."/>
            <person name="Ng V."/>
            <person name="Cullen D."/>
            <person name="Martin F."/>
            <person name="Rosso M.-N."/>
            <person name="Henrissat B."/>
            <person name="Hibbett D."/>
            <person name="Martinez A.T."/>
            <person name="Grigoriev I.V."/>
        </authorList>
    </citation>
    <scope>NUCLEOTIDE SEQUENCE</scope>
    <source>
        <strain evidence="2">CIRM-BRFM 674</strain>
    </source>
</reference>
<organism evidence="2 3">
    <name type="scientific">Pholiota conissans</name>
    <dbReference type="NCBI Taxonomy" id="109636"/>
    <lineage>
        <taxon>Eukaryota</taxon>
        <taxon>Fungi</taxon>
        <taxon>Dikarya</taxon>
        <taxon>Basidiomycota</taxon>
        <taxon>Agaricomycotina</taxon>
        <taxon>Agaricomycetes</taxon>
        <taxon>Agaricomycetidae</taxon>
        <taxon>Agaricales</taxon>
        <taxon>Agaricineae</taxon>
        <taxon>Strophariaceae</taxon>
        <taxon>Pholiota</taxon>
    </lineage>
</organism>
<dbReference type="AlphaFoldDB" id="A0A9P6CZH7"/>
<proteinExistence type="predicted"/>
<feature type="region of interest" description="Disordered" evidence="1">
    <location>
        <begin position="274"/>
        <end position="295"/>
    </location>
</feature>
<dbReference type="Proteomes" id="UP000807469">
    <property type="component" value="Unassembled WGS sequence"/>
</dbReference>
<keyword evidence="3" id="KW-1185">Reference proteome</keyword>
<evidence type="ECO:0000256" key="1">
    <source>
        <dbReference type="SAM" id="MobiDB-lite"/>
    </source>
</evidence>
<feature type="compositionally biased region" description="Basic residues" evidence="1">
    <location>
        <begin position="232"/>
        <end position="241"/>
    </location>
</feature>
<protein>
    <submittedName>
        <fullName evidence="2">Uncharacterized protein</fullName>
    </submittedName>
</protein>
<dbReference type="EMBL" id="MU155137">
    <property type="protein sequence ID" value="KAF9485242.1"/>
    <property type="molecule type" value="Genomic_DNA"/>
</dbReference>
<gene>
    <name evidence="2" type="ORF">BDN70DRAFT_989038</name>
</gene>
<name>A0A9P6CZH7_9AGAR</name>
<sequence length="320" mass="35811">MLLPRFANPHFLPQLTETLSRAELYAQDTNELGSGSNADNKAIAELNRIIEQSLPEIRYDALATNSSAAGKKPHNSDSNIMVSEQEDVVLFRLVSSQSPHPLSLLPPPPPPSITREPDAEDSEEQALRRKQRAEVASVDGADILRESLKLKASSSKETIHMQVTMTDTEPCMMILRTQQSPRKTRPPVPHSQLSHFPYVSDASKMPTQSPDSKIPECLTLDAEIIPSIVSSHARRKRRRRGHTVEKERPRPQFWRPSPNLKGKCRGHAYGYPSNLSLAESHPNGGESRPWKYKRDTMKNGTYSDSCIGSRVTYGYGPNKR</sequence>
<feature type="region of interest" description="Disordered" evidence="1">
    <location>
        <begin position="98"/>
        <end position="135"/>
    </location>
</feature>
<evidence type="ECO:0000313" key="3">
    <source>
        <dbReference type="Proteomes" id="UP000807469"/>
    </source>
</evidence>
<evidence type="ECO:0000313" key="2">
    <source>
        <dbReference type="EMBL" id="KAF9485242.1"/>
    </source>
</evidence>
<accession>A0A9P6CZH7</accession>
<feature type="region of interest" description="Disordered" evidence="1">
    <location>
        <begin position="231"/>
        <end position="261"/>
    </location>
</feature>
<dbReference type="OrthoDB" id="3063716at2759"/>
<comment type="caution">
    <text evidence="2">The sequence shown here is derived from an EMBL/GenBank/DDBJ whole genome shotgun (WGS) entry which is preliminary data.</text>
</comment>